<dbReference type="PANTHER" id="PTHR24186">
    <property type="entry name" value="PROTEIN PHOSPHATASE 1 REGULATORY SUBUNIT"/>
    <property type="match status" value="1"/>
</dbReference>
<keyword evidence="6 8" id="KW-0472">Membrane</keyword>
<dbReference type="PANTHER" id="PTHR24186:SF37">
    <property type="entry name" value="PGG DOMAIN-CONTAINING PROTEIN"/>
    <property type="match status" value="1"/>
</dbReference>
<dbReference type="Gene3D" id="1.25.40.20">
    <property type="entry name" value="Ankyrin repeat-containing domain"/>
    <property type="match status" value="1"/>
</dbReference>
<feature type="domain" description="PGG" evidence="9">
    <location>
        <begin position="268"/>
        <end position="384"/>
    </location>
</feature>
<dbReference type="EMBL" id="BAABME010002213">
    <property type="protein sequence ID" value="GAA0153601.1"/>
    <property type="molecule type" value="Genomic_DNA"/>
</dbReference>
<gene>
    <name evidence="10" type="ORF">LIER_11802</name>
</gene>
<dbReference type="PROSITE" id="PS50088">
    <property type="entry name" value="ANK_REPEAT"/>
    <property type="match status" value="3"/>
</dbReference>
<feature type="transmembrane region" description="Helical" evidence="8">
    <location>
        <begin position="396"/>
        <end position="418"/>
    </location>
</feature>
<evidence type="ECO:0000256" key="2">
    <source>
        <dbReference type="ARBA" id="ARBA00022692"/>
    </source>
</evidence>
<dbReference type="Pfam" id="PF13962">
    <property type="entry name" value="PGG"/>
    <property type="match status" value="1"/>
</dbReference>
<dbReference type="Pfam" id="PF13857">
    <property type="entry name" value="Ank_5"/>
    <property type="match status" value="1"/>
</dbReference>
<evidence type="ECO:0000256" key="7">
    <source>
        <dbReference type="PROSITE-ProRule" id="PRU00023"/>
    </source>
</evidence>
<dbReference type="SMART" id="SM00248">
    <property type="entry name" value="ANK"/>
    <property type="match status" value="6"/>
</dbReference>
<dbReference type="GO" id="GO:0005886">
    <property type="term" value="C:plasma membrane"/>
    <property type="evidence" value="ECO:0007669"/>
    <property type="project" value="TreeGrafter"/>
</dbReference>
<evidence type="ECO:0000256" key="3">
    <source>
        <dbReference type="ARBA" id="ARBA00022737"/>
    </source>
</evidence>
<evidence type="ECO:0000256" key="4">
    <source>
        <dbReference type="ARBA" id="ARBA00022989"/>
    </source>
</evidence>
<dbReference type="PROSITE" id="PS50297">
    <property type="entry name" value="ANK_REP_REGION"/>
    <property type="match status" value="3"/>
</dbReference>
<evidence type="ECO:0000256" key="6">
    <source>
        <dbReference type="ARBA" id="ARBA00023136"/>
    </source>
</evidence>
<sequence>MEKLVFQAATEGNVASLLSVLQQDPLILDRIIANCFPETPLHVAALLGHVHVVEELVRRKPELTKELNSNGSTPLHLASARGYDTIVRALVLVDPETCLVQDKDGRNPLHLAAIKGRVEILKELIRVKPEAAKMTFRRGESILHLCVMHNQLEVLKFLIGRIEDQEFLNCKDDYGNSILHLAVAHKYIETLNYLLTNKIEVNAENIYGLTALDILIQSRRDIKDMEIIESLNKAGASSGTYKQTKKATKTNPQKRSNNFNEFIDGQQDWLERKRNVLMIVASLIATMAFQVGVNPPGGYWQETSNVIVKSGKQVRVQVGHSIWADNEPETYASFIFLNTTGFIASLSIILLLISGLPIRRRGFIWILMMIMWVAITAVAFTYINCVVGITNCVEKGVVLSILVIVVLVWIGLMSLLVLGHSIRLIVRGVKAIRDGRLDGTRLSSWIKTTLQGIGYGNDLPA</sequence>
<dbReference type="Pfam" id="PF12796">
    <property type="entry name" value="Ank_2"/>
    <property type="match status" value="2"/>
</dbReference>
<evidence type="ECO:0000256" key="5">
    <source>
        <dbReference type="ARBA" id="ARBA00023043"/>
    </source>
</evidence>
<feature type="repeat" description="ANK" evidence="7">
    <location>
        <begin position="104"/>
        <end position="126"/>
    </location>
</feature>
<name>A0AAV3PR11_LITER</name>
<comment type="caution">
    <text evidence="10">The sequence shown here is derived from an EMBL/GenBank/DDBJ whole genome shotgun (WGS) entry which is preliminary data.</text>
</comment>
<keyword evidence="3" id="KW-0677">Repeat</keyword>
<dbReference type="SUPFAM" id="SSF48403">
    <property type="entry name" value="Ankyrin repeat"/>
    <property type="match status" value="1"/>
</dbReference>
<protein>
    <submittedName>
        <fullName evidence="10">Homeodomain transcription factor</fullName>
    </submittedName>
</protein>
<keyword evidence="4 8" id="KW-1133">Transmembrane helix</keyword>
<keyword evidence="11" id="KW-1185">Reference proteome</keyword>
<feature type="repeat" description="ANK" evidence="7">
    <location>
        <begin position="70"/>
        <end position="91"/>
    </location>
</feature>
<evidence type="ECO:0000313" key="10">
    <source>
        <dbReference type="EMBL" id="GAA0153601.1"/>
    </source>
</evidence>
<keyword evidence="10" id="KW-0371">Homeobox</keyword>
<dbReference type="InterPro" id="IPR026961">
    <property type="entry name" value="PGG_dom"/>
</dbReference>
<proteinExistence type="predicted"/>
<keyword evidence="10" id="KW-0238">DNA-binding</keyword>
<evidence type="ECO:0000259" key="9">
    <source>
        <dbReference type="Pfam" id="PF13962"/>
    </source>
</evidence>
<dbReference type="GO" id="GO:0003677">
    <property type="term" value="F:DNA binding"/>
    <property type="evidence" value="ECO:0007669"/>
    <property type="project" value="UniProtKB-KW"/>
</dbReference>
<evidence type="ECO:0000256" key="1">
    <source>
        <dbReference type="ARBA" id="ARBA00004141"/>
    </source>
</evidence>
<reference evidence="10 11" key="1">
    <citation type="submission" date="2024-01" db="EMBL/GenBank/DDBJ databases">
        <title>The complete chloroplast genome sequence of Lithospermum erythrorhizon: insights into the phylogenetic relationship among Boraginaceae species and the maternal lineages of purple gromwells.</title>
        <authorList>
            <person name="Okada T."/>
            <person name="Watanabe K."/>
        </authorList>
    </citation>
    <scope>NUCLEOTIDE SEQUENCE [LARGE SCALE GENOMIC DNA]</scope>
</reference>
<accession>A0AAV3PR11</accession>
<feature type="repeat" description="ANK" evidence="7">
    <location>
        <begin position="174"/>
        <end position="206"/>
    </location>
</feature>
<dbReference type="InterPro" id="IPR036770">
    <property type="entry name" value="Ankyrin_rpt-contain_sf"/>
</dbReference>
<dbReference type="Proteomes" id="UP001454036">
    <property type="component" value="Unassembled WGS sequence"/>
</dbReference>
<feature type="transmembrane region" description="Helical" evidence="8">
    <location>
        <begin position="276"/>
        <end position="293"/>
    </location>
</feature>
<organism evidence="10 11">
    <name type="scientific">Lithospermum erythrorhizon</name>
    <name type="common">Purple gromwell</name>
    <name type="synonym">Lithospermum officinale var. erythrorhizon</name>
    <dbReference type="NCBI Taxonomy" id="34254"/>
    <lineage>
        <taxon>Eukaryota</taxon>
        <taxon>Viridiplantae</taxon>
        <taxon>Streptophyta</taxon>
        <taxon>Embryophyta</taxon>
        <taxon>Tracheophyta</taxon>
        <taxon>Spermatophyta</taxon>
        <taxon>Magnoliopsida</taxon>
        <taxon>eudicotyledons</taxon>
        <taxon>Gunneridae</taxon>
        <taxon>Pentapetalae</taxon>
        <taxon>asterids</taxon>
        <taxon>lamiids</taxon>
        <taxon>Boraginales</taxon>
        <taxon>Boraginaceae</taxon>
        <taxon>Boraginoideae</taxon>
        <taxon>Lithospermeae</taxon>
        <taxon>Lithospermum</taxon>
    </lineage>
</organism>
<evidence type="ECO:0000313" key="11">
    <source>
        <dbReference type="Proteomes" id="UP001454036"/>
    </source>
</evidence>
<feature type="transmembrane region" description="Helical" evidence="8">
    <location>
        <begin position="331"/>
        <end position="353"/>
    </location>
</feature>
<dbReference type="AlphaFoldDB" id="A0AAV3PR11"/>
<keyword evidence="2 8" id="KW-0812">Transmembrane</keyword>
<keyword evidence="5 7" id="KW-0040">ANK repeat</keyword>
<evidence type="ECO:0000256" key="8">
    <source>
        <dbReference type="SAM" id="Phobius"/>
    </source>
</evidence>
<comment type="subcellular location">
    <subcellularLocation>
        <location evidence="1">Membrane</location>
        <topology evidence="1">Multi-pass membrane protein</topology>
    </subcellularLocation>
</comment>
<dbReference type="InterPro" id="IPR002110">
    <property type="entry name" value="Ankyrin_rpt"/>
</dbReference>
<feature type="transmembrane region" description="Helical" evidence="8">
    <location>
        <begin position="365"/>
        <end position="390"/>
    </location>
</feature>